<protein>
    <submittedName>
        <fullName evidence="1">Uncharacterized protein</fullName>
    </submittedName>
</protein>
<dbReference type="EMBL" id="CAADEY010000032">
    <property type="protein sequence ID" value="VFJ51569.1"/>
    <property type="molecule type" value="Genomic_DNA"/>
</dbReference>
<dbReference type="AlphaFoldDB" id="A0A450SFF5"/>
<evidence type="ECO:0000313" key="1">
    <source>
        <dbReference type="EMBL" id="VFJ51569.1"/>
    </source>
</evidence>
<sequence>MVDGNIEPFQQTLRRFQVMNVGEPLLDIGENGGRKVESLSVLADQAVGVADDGLIAE</sequence>
<organism evidence="1">
    <name type="scientific">Candidatus Kentrum sp. DK</name>
    <dbReference type="NCBI Taxonomy" id="2126562"/>
    <lineage>
        <taxon>Bacteria</taxon>
        <taxon>Pseudomonadati</taxon>
        <taxon>Pseudomonadota</taxon>
        <taxon>Gammaproteobacteria</taxon>
        <taxon>Candidatus Kentrum</taxon>
    </lineage>
</organism>
<proteinExistence type="predicted"/>
<name>A0A450SFF5_9GAMM</name>
<accession>A0A450SFF5</accession>
<reference evidence="1" key="1">
    <citation type="submission" date="2019-02" db="EMBL/GenBank/DDBJ databases">
        <authorList>
            <person name="Gruber-Vodicka R. H."/>
            <person name="Seah K. B. B."/>
        </authorList>
    </citation>
    <scope>NUCLEOTIDE SEQUENCE</scope>
    <source>
        <strain evidence="1">BECK_DK161</strain>
    </source>
</reference>
<gene>
    <name evidence="1" type="ORF">BECKDK2373C_GA0170839_103219</name>
</gene>